<keyword evidence="3" id="KW-0812">Transmembrane</keyword>
<feature type="region of interest" description="Disordered" evidence="9">
    <location>
        <begin position="77"/>
        <end position="177"/>
    </location>
</feature>
<evidence type="ECO:0000313" key="11">
    <source>
        <dbReference type="Proteomes" id="UP000745764"/>
    </source>
</evidence>
<proteinExistence type="predicted"/>
<feature type="compositionally biased region" description="Low complexity" evidence="9">
    <location>
        <begin position="401"/>
        <end position="426"/>
    </location>
</feature>
<dbReference type="GO" id="GO:0016020">
    <property type="term" value="C:membrane"/>
    <property type="evidence" value="ECO:0007669"/>
    <property type="project" value="UniProtKB-SubCell"/>
</dbReference>
<evidence type="ECO:0000256" key="6">
    <source>
        <dbReference type="ARBA" id="ARBA00023128"/>
    </source>
</evidence>
<keyword evidence="4" id="KW-1133">Transmembrane helix</keyword>
<dbReference type="InterPro" id="IPR024461">
    <property type="entry name" value="CCDC90-like"/>
</dbReference>
<feature type="compositionally biased region" description="Low complexity" evidence="9">
    <location>
        <begin position="151"/>
        <end position="162"/>
    </location>
</feature>
<comment type="subcellular location">
    <subcellularLocation>
        <location evidence="2">Membrane</location>
    </subcellularLocation>
    <subcellularLocation>
        <location evidence="1">Mitochondrion</location>
    </subcellularLocation>
</comment>
<organism evidence="10 11">
    <name type="scientific">Aureobasidium uvarum</name>
    <dbReference type="NCBI Taxonomy" id="2773716"/>
    <lineage>
        <taxon>Eukaryota</taxon>
        <taxon>Fungi</taxon>
        <taxon>Dikarya</taxon>
        <taxon>Ascomycota</taxon>
        <taxon>Pezizomycotina</taxon>
        <taxon>Dothideomycetes</taxon>
        <taxon>Dothideomycetidae</taxon>
        <taxon>Dothideales</taxon>
        <taxon>Saccotheciaceae</taxon>
        <taxon>Aureobasidium</taxon>
    </lineage>
</organism>
<evidence type="ECO:0000256" key="8">
    <source>
        <dbReference type="SAM" id="Coils"/>
    </source>
</evidence>
<evidence type="ECO:0000256" key="9">
    <source>
        <dbReference type="SAM" id="MobiDB-lite"/>
    </source>
</evidence>
<evidence type="ECO:0000256" key="2">
    <source>
        <dbReference type="ARBA" id="ARBA00004370"/>
    </source>
</evidence>
<feature type="region of interest" description="Disordered" evidence="9">
    <location>
        <begin position="399"/>
        <end position="433"/>
    </location>
</feature>
<keyword evidence="11" id="KW-1185">Reference proteome</keyword>
<keyword evidence="5 8" id="KW-0175">Coiled coil</keyword>
<evidence type="ECO:0000256" key="4">
    <source>
        <dbReference type="ARBA" id="ARBA00022989"/>
    </source>
</evidence>
<protein>
    <recommendedName>
        <fullName evidence="12">MOZ protein represents a chromatin-associated acetyltransferase</fullName>
    </recommendedName>
</protein>
<evidence type="ECO:0000313" key="10">
    <source>
        <dbReference type="EMBL" id="CAD0113219.1"/>
    </source>
</evidence>
<evidence type="ECO:0008006" key="12">
    <source>
        <dbReference type="Google" id="ProtNLM"/>
    </source>
</evidence>
<evidence type="ECO:0000256" key="1">
    <source>
        <dbReference type="ARBA" id="ARBA00004173"/>
    </source>
</evidence>
<dbReference type="PANTHER" id="PTHR14360:SF12">
    <property type="entry name" value="MOZ PROTEIN REPRESENTS A CHROMATIN-ASSOCIATED ACETYLTRANSFERASE"/>
    <property type="match status" value="1"/>
</dbReference>
<feature type="compositionally biased region" description="Polar residues" evidence="9">
    <location>
        <begin position="163"/>
        <end position="173"/>
    </location>
</feature>
<dbReference type="Proteomes" id="UP000745764">
    <property type="component" value="Unassembled WGS sequence"/>
</dbReference>
<sequence length="467" mass="51397">MSTPRLTFLYPFLFAPVGKTPFSREVSRTGRQVFRTASKRSQTATKPIRYGKANEPPPYLAGAKGIAAVLPGQVAPTDAKALPQPTKKDIDTATPRDTQPGLQQGEKPLRPSRLPESPVLDAAESQPLGPASQAPRLPPTNPLETVLNMPSSDSARSSTSSSPAKDTTVTQEPLTDLQKIRKQIEEEAAQRPRPPHIDAPDYVHHFDTYGLVKRLEDGGWSNAQAITIMKATRTTLSENIELARNALVSKSNVENEAYLFRAACSELHTEIMTKRRAEAERARTERTRLEHEVDILSQRMSQDSGNMKDELKGMFDDRKMGVQNEQRDIERKIQELNYRITVLLNSDSRSDVEGVRWIITKRAGVALLACVLMILGSIKFASTAATWAEDERKRAQALAASNSNGNNSNNNNSNNPFGGMMMSNNSPSANQESFLSAGTMNDRAREELGQGEMLVRQGDNPAFVSLG</sequence>
<dbReference type="AlphaFoldDB" id="A0A9N8PWJ6"/>
<evidence type="ECO:0000256" key="5">
    <source>
        <dbReference type="ARBA" id="ARBA00023054"/>
    </source>
</evidence>
<evidence type="ECO:0000256" key="3">
    <source>
        <dbReference type="ARBA" id="ARBA00022692"/>
    </source>
</evidence>
<dbReference type="Gene3D" id="1.20.5.340">
    <property type="match status" value="1"/>
</dbReference>
<dbReference type="Pfam" id="PF07798">
    <property type="entry name" value="CCDC90-like"/>
    <property type="match status" value="1"/>
</dbReference>
<feature type="region of interest" description="Disordered" evidence="9">
    <location>
        <begin position="35"/>
        <end position="56"/>
    </location>
</feature>
<evidence type="ECO:0000256" key="7">
    <source>
        <dbReference type="ARBA" id="ARBA00023136"/>
    </source>
</evidence>
<gene>
    <name evidence="10" type="ORF">AWRI4620_LOCUS7474</name>
</gene>
<dbReference type="OrthoDB" id="5424147at2759"/>
<keyword evidence="7" id="KW-0472">Membrane</keyword>
<name>A0A9N8PWJ6_9PEZI</name>
<comment type="caution">
    <text evidence="10">The sequence shown here is derived from an EMBL/GenBank/DDBJ whole genome shotgun (WGS) entry which is preliminary data.</text>
</comment>
<accession>A0A9N8PWJ6</accession>
<reference evidence="10" key="1">
    <citation type="submission" date="2020-06" db="EMBL/GenBank/DDBJ databases">
        <authorList>
            <person name="Onetto C."/>
        </authorList>
    </citation>
    <scope>NUCLEOTIDE SEQUENCE</scope>
</reference>
<keyword evidence="6" id="KW-0496">Mitochondrion</keyword>
<dbReference type="GO" id="GO:0005739">
    <property type="term" value="C:mitochondrion"/>
    <property type="evidence" value="ECO:0007669"/>
    <property type="project" value="UniProtKB-SubCell"/>
</dbReference>
<feature type="coiled-coil region" evidence="8">
    <location>
        <begin position="272"/>
        <end position="299"/>
    </location>
</feature>
<dbReference type="PANTHER" id="PTHR14360">
    <property type="entry name" value="PROTEIN FMP32, MITOCHONDRIAL"/>
    <property type="match status" value="1"/>
</dbReference>
<dbReference type="EMBL" id="CAINUL010000015">
    <property type="protein sequence ID" value="CAD0113219.1"/>
    <property type="molecule type" value="Genomic_DNA"/>
</dbReference>